<dbReference type="Gene3D" id="2.60.20.10">
    <property type="entry name" value="Crystallins"/>
    <property type="match status" value="1"/>
</dbReference>
<dbReference type="EMBL" id="BEHY01000052">
    <property type="protein sequence ID" value="GBD09589.1"/>
    <property type="molecule type" value="Genomic_DNA"/>
</dbReference>
<evidence type="ECO:0000313" key="2">
    <source>
        <dbReference type="Proteomes" id="UP000236642"/>
    </source>
</evidence>
<accession>A0A2H5Y821</accession>
<comment type="caution">
    <text evidence="1">The sequence shown here is derived from an EMBL/GenBank/DDBJ whole genome shotgun (WGS) entry which is preliminary data.</text>
</comment>
<gene>
    <name evidence="1" type="ORF">HRbin22_01846</name>
</gene>
<dbReference type="AlphaFoldDB" id="A0A2H5Y821"/>
<sequence>MRGLSPLRFRRLLLGLGMWGALLGLGAAPTPEAPPSEGVQVPVVLDGVRYEPEEFNRMEADLRRRGIVLCFTVARDGTLHAFSSYLQGCHEFLEREWGLSGPLVYPPPVYPLRVRTGEEKVKGVGVWVEPIVGPSSSDSFGGITPSQLCPPPDSYWSPNWEHILCQGNGFAVSPQTAIADLRQIPGPCAGNWNDCISSAQAASGIRYLILWEHINFQGAAFEIPGGWTAPDLRVFGWNDRASSLYAQP</sequence>
<name>A0A2H5Y821_9CHLR</name>
<proteinExistence type="predicted"/>
<reference evidence="2" key="1">
    <citation type="submission" date="2017-09" db="EMBL/GenBank/DDBJ databases">
        <title>Metaegenomics of thermophilic ammonia-oxidizing enrichment culture.</title>
        <authorList>
            <person name="Kato S."/>
            <person name="Suzuki K."/>
        </authorList>
    </citation>
    <scope>NUCLEOTIDE SEQUENCE [LARGE SCALE GENOMIC DNA]</scope>
</reference>
<organism evidence="1 2">
    <name type="scientific">Candidatus Thermoflexus japonica</name>
    <dbReference type="NCBI Taxonomy" id="2035417"/>
    <lineage>
        <taxon>Bacteria</taxon>
        <taxon>Bacillati</taxon>
        <taxon>Chloroflexota</taxon>
        <taxon>Thermoflexia</taxon>
        <taxon>Thermoflexales</taxon>
        <taxon>Thermoflexaceae</taxon>
        <taxon>Thermoflexus</taxon>
    </lineage>
</organism>
<evidence type="ECO:0000313" key="1">
    <source>
        <dbReference type="EMBL" id="GBD09589.1"/>
    </source>
</evidence>
<dbReference type="SUPFAM" id="SSF49695">
    <property type="entry name" value="gamma-Crystallin-like"/>
    <property type="match status" value="1"/>
</dbReference>
<dbReference type="InterPro" id="IPR011024">
    <property type="entry name" value="G_crystallin-like"/>
</dbReference>
<dbReference type="Proteomes" id="UP000236642">
    <property type="component" value="Unassembled WGS sequence"/>
</dbReference>
<protein>
    <submittedName>
        <fullName evidence="1">Uncharacterized protein</fullName>
    </submittedName>
</protein>